<evidence type="ECO:0000313" key="2">
    <source>
        <dbReference type="EMBL" id="MBY6275679.1"/>
    </source>
</evidence>
<evidence type="ECO:0008006" key="4">
    <source>
        <dbReference type="Google" id="ProtNLM"/>
    </source>
</evidence>
<protein>
    <recommendedName>
        <fullName evidence="4">Stage III sporulation protein AH</fullName>
    </recommendedName>
</protein>
<dbReference type="Pfam" id="PF12685">
    <property type="entry name" value="SpoIIIAH"/>
    <property type="match status" value="1"/>
</dbReference>
<dbReference type="InterPro" id="IPR038503">
    <property type="entry name" value="SpoIIIAH_sf"/>
</dbReference>
<evidence type="ECO:0000313" key="3">
    <source>
        <dbReference type="Proteomes" id="UP000732377"/>
    </source>
</evidence>
<dbReference type="AlphaFoldDB" id="A0A953IAB9"/>
<dbReference type="Gene3D" id="1.10.287.4300">
    <property type="entry name" value="Stage III sporulation protein AH-like"/>
    <property type="match status" value="1"/>
</dbReference>
<organism evidence="2 3">
    <name type="scientific">Symbiobacterium thermophilum</name>
    <dbReference type="NCBI Taxonomy" id="2734"/>
    <lineage>
        <taxon>Bacteria</taxon>
        <taxon>Bacillati</taxon>
        <taxon>Bacillota</taxon>
        <taxon>Clostridia</taxon>
        <taxon>Eubacteriales</taxon>
        <taxon>Symbiobacteriaceae</taxon>
        <taxon>Symbiobacterium</taxon>
    </lineage>
</organism>
<accession>A0A953IAB9</accession>
<keyword evidence="1" id="KW-0472">Membrane</keyword>
<reference evidence="2" key="1">
    <citation type="submission" date="2017-11" db="EMBL/GenBank/DDBJ databases">
        <title>Three new genomes from thermophilic consortium.</title>
        <authorList>
            <person name="Quaggio R."/>
            <person name="Amgarten D."/>
            <person name="Setubal J.C."/>
        </authorList>
    </citation>
    <scope>NUCLEOTIDE SEQUENCE</scope>
    <source>
        <strain evidence="2">ZCTH01-B2</strain>
    </source>
</reference>
<dbReference type="Proteomes" id="UP000732377">
    <property type="component" value="Unassembled WGS sequence"/>
</dbReference>
<keyword evidence="1" id="KW-0812">Transmembrane</keyword>
<name>A0A953IAB9_SYMTR</name>
<keyword evidence="1" id="KW-1133">Transmembrane helix</keyword>
<evidence type="ECO:0000256" key="1">
    <source>
        <dbReference type="SAM" id="Phobius"/>
    </source>
</evidence>
<dbReference type="InterPro" id="IPR024232">
    <property type="entry name" value="SpoIIIAH"/>
</dbReference>
<comment type="caution">
    <text evidence="2">The sequence shown here is derived from an EMBL/GenBank/DDBJ whole genome shotgun (WGS) entry which is preliminary data.</text>
</comment>
<proteinExistence type="predicted"/>
<gene>
    <name evidence="2" type="ORF">CWE10_05555</name>
</gene>
<dbReference type="EMBL" id="PIUK01000035">
    <property type="protein sequence ID" value="MBY6275679.1"/>
    <property type="molecule type" value="Genomic_DNA"/>
</dbReference>
<feature type="transmembrane region" description="Helical" evidence="1">
    <location>
        <begin position="15"/>
        <end position="33"/>
    </location>
</feature>
<sequence>MGGSAVFVVKRGSDLLRFALYVLVVASLVWYVVSRFGEWRAAQAPSRGPVLADGPAPVVGPEPEEAEEALVRPDEEVLAEGAEGTDYFAEYRIERERTRGALGDRLREVMVAEGASAEVRQEAAAQYLELGRRAALESQAEALVKARGFTDVIVHLTDGSAQVVVKARSLSQQQVAQIIDTVSRTTGVRATAITVMARDD</sequence>